<evidence type="ECO:0000256" key="2">
    <source>
        <dbReference type="ARBA" id="ARBA00022448"/>
    </source>
</evidence>
<comment type="caution">
    <text evidence="8">The sequence shown here is derived from an EMBL/GenBank/DDBJ whole genome shotgun (WGS) entry which is preliminary data.</text>
</comment>
<dbReference type="Gene3D" id="1.20.1250.20">
    <property type="entry name" value="MFS general substrate transporter like domains"/>
    <property type="match status" value="1"/>
</dbReference>
<sequence length="195" mass="20144">MLLLAVGPMGAFFLVTLFMQHILAYSRIQTGLAWLPFAVGIAVSSGVASKLVSRFAPRAIGAAGMLIAAGGMFWLSTTGVSANYALNLLPGIFLTAFRFGLGFMPLTLTAVRGVREQESGIASALLNAAQQLGVALGLALLSTVAVVARASDALVQRYSIGLMADALILVVAAIITALVINARPQSSGEESTPTH</sequence>
<dbReference type="InterPro" id="IPR011701">
    <property type="entry name" value="MFS"/>
</dbReference>
<evidence type="ECO:0000256" key="7">
    <source>
        <dbReference type="SAM" id="Phobius"/>
    </source>
</evidence>
<dbReference type="PANTHER" id="PTHR42718:SF46">
    <property type="entry name" value="BLR6921 PROTEIN"/>
    <property type="match status" value="1"/>
</dbReference>
<feature type="transmembrane region" description="Helical" evidence="7">
    <location>
        <begin position="132"/>
        <end position="151"/>
    </location>
</feature>
<keyword evidence="9" id="KW-1185">Reference proteome</keyword>
<accession>A0ABQ2GH58</accession>
<dbReference type="SUPFAM" id="SSF103473">
    <property type="entry name" value="MFS general substrate transporter"/>
    <property type="match status" value="1"/>
</dbReference>
<protein>
    <recommendedName>
        <fullName evidence="10">Major facilitator superfamily MFS_1</fullName>
    </recommendedName>
</protein>
<evidence type="ECO:0000256" key="3">
    <source>
        <dbReference type="ARBA" id="ARBA00022475"/>
    </source>
</evidence>
<feature type="transmembrane region" description="Helical" evidence="7">
    <location>
        <begin position="34"/>
        <end position="52"/>
    </location>
</feature>
<dbReference type="Proteomes" id="UP000639973">
    <property type="component" value="Unassembled WGS sequence"/>
</dbReference>
<comment type="subcellular location">
    <subcellularLocation>
        <location evidence="1">Cell membrane</location>
        <topology evidence="1">Multi-pass membrane protein</topology>
    </subcellularLocation>
</comment>
<evidence type="ECO:0000256" key="5">
    <source>
        <dbReference type="ARBA" id="ARBA00022989"/>
    </source>
</evidence>
<feature type="transmembrane region" description="Helical" evidence="7">
    <location>
        <begin position="157"/>
        <end position="180"/>
    </location>
</feature>
<evidence type="ECO:0000313" key="9">
    <source>
        <dbReference type="Proteomes" id="UP000639973"/>
    </source>
</evidence>
<reference evidence="9" key="1">
    <citation type="journal article" date="2019" name="Int. J. Syst. Evol. Microbiol.">
        <title>The Global Catalogue of Microorganisms (GCM) 10K type strain sequencing project: providing services to taxonomists for standard genome sequencing and annotation.</title>
        <authorList>
            <consortium name="The Broad Institute Genomics Platform"/>
            <consortium name="The Broad Institute Genome Sequencing Center for Infectious Disease"/>
            <person name="Wu L."/>
            <person name="Ma J."/>
        </authorList>
    </citation>
    <scope>NUCLEOTIDE SEQUENCE [LARGE SCALE GENOMIC DNA]</scope>
    <source>
        <strain evidence="9">JCM 15442</strain>
    </source>
</reference>
<evidence type="ECO:0000256" key="6">
    <source>
        <dbReference type="ARBA" id="ARBA00023136"/>
    </source>
</evidence>
<gene>
    <name evidence="8" type="ORF">GCM10010840_36940</name>
</gene>
<name>A0ABQ2GH58_9DEIO</name>
<keyword evidence="5 7" id="KW-1133">Transmembrane helix</keyword>
<evidence type="ECO:0000313" key="8">
    <source>
        <dbReference type="EMBL" id="GGL95469.1"/>
    </source>
</evidence>
<keyword evidence="6 7" id="KW-0472">Membrane</keyword>
<evidence type="ECO:0008006" key="10">
    <source>
        <dbReference type="Google" id="ProtNLM"/>
    </source>
</evidence>
<feature type="transmembrane region" description="Helical" evidence="7">
    <location>
        <begin position="88"/>
        <end position="111"/>
    </location>
</feature>
<proteinExistence type="predicted"/>
<dbReference type="InterPro" id="IPR036259">
    <property type="entry name" value="MFS_trans_sf"/>
</dbReference>
<evidence type="ECO:0000256" key="1">
    <source>
        <dbReference type="ARBA" id="ARBA00004651"/>
    </source>
</evidence>
<dbReference type="EMBL" id="BMOL01000056">
    <property type="protein sequence ID" value="GGL95469.1"/>
    <property type="molecule type" value="Genomic_DNA"/>
</dbReference>
<feature type="transmembrane region" description="Helical" evidence="7">
    <location>
        <begin position="59"/>
        <end position="76"/>
    </location>
</feature>
<dbReference type="PANTHER" id="PTHR42718">
    <property type="entry name" value="MAJOR FACILITATOR SUPERFAMILY MULTIDRUG TRANSPORTER MFSC"/>
    <property type="match status" value="1"/>
</dbReference>
<organism evidence="8 9">
    <name type="scientific">Deinococcus aerolatus</name>
    <dbReference type="NCBI Taxonomy" id="522487"/>
    <lineage>
        <taxon>Bacteria</taxon>
        <taxon>Thermotogati</taxon>
        <taxon>Deinococcota</taxon>
        <taxon>Deinococci</taxon>
        <taxon>Deinococcales</taxon>
        <taxon>Deinococcaceae</taxon>
        <taxon>Deinococcus</taxon>
    </lineage>
</organism>
<keyword evidence="2" id="KW-0813">Transport</keyword>
<keyword evidence="4 7" id="KW-0812">Transmembrane</keyword>
<dbReference type="Pfam" id="PF07690">
    <property type="entry name" value="MFS_1"/>
    <property type="match status" value="1"/>
</dbReference>
<keyword evidence="3" id="KW-1003">Cell membrane</keyword>
<evidence type="ECO:0000256" key="4">
    <source>
        <dbReference type="ARBA" id="ARBA00022692"/>
    </source>
</evidence>